<feature type="compositionally biased region" description="Basic and acidic residues" evidence="1">
    <location>
        <begin position="151"/>
        <end position="161"/>
    </location>
</feature>
<gene>
    <name evidence="2" type="ORF">Hypma_005421</name>
</gene>
<protein>
    <submittedName>
        <fullName evidence="2">Uncharacterized protein</fullName>
    </submittedName>
</protein>
<proteinExistence type="predicted"/>
<keyword evidence="3" id="KW-1185">Reference proteome</keyword>
<organism evidence="2 3">
    <name type="scientific">Hypsizygus marmoreus</name>
    <name type="common">White beech mushroom</name>
    <name type="synonym">Agaricus marmoreus</name>
    <dbReference type="NCBI Taxonomy" id="39966"/>
    <lineage>
        <taxon>Eukaryota</taxon>
        <taxon>Fungi</taxon>
        <taxon>Dikarya</taxon>
        <taxon>Basidiomycota</taxon>
        <taxon>Agaricomycotina</taxon>
        <taxon>Agaricomycetes</taxon>
        <taxon>Agaricomycetidae</taxon>
        <taxon>Agaricales</taxon>
        <taxon>Tricholomatineae</taxon>
        <taxon>Lyophyllaceae</taxon>
        <taxon>Hypsizygus</taxon>
    </lineage>
</organism>
<accession>A0A369J1S0</accession>
<reference evidence="2" key="1">
    <citation type="submission" date="2018-04" db="EMBL/GenBank/DDBJ databases">
        <title>Whole genome sequencing of Hypsizygus marmoreus.</title>
        <authorList>
            <person name="Choi I.-G."/>
            <person name="Min B."/>
            <person name="Kim J.-G."/>
            <person name="Kim S."/>
            <person name="Oh Y.-L."/>
            <person name="Kong W.-S."/>
            <person name="Park H."/>
            <person name="Jeong J."/>
            <person name="Song E.-S."/>
        </authorList>
    </citation>
    <scope>NUCLEOTIDE SEQUENCE [LARGE SCALE GENOMIC DNA]</scope>
    <source>
        <strain evidence="2">51987-8</strain>
    </source>
</reference>
<evidence type="ECO:0000313" key="3">
    <source>
        <dbReference type="Proteomes" id="UP000076154"/>
    </source>
</evidence>
<dbReference type="AlphaFoldDB" id="A0A369J1S0"/>
<feature type="region of interest" description="Disordered" evidence="1">
    <location>
        <begin position="150"/>
        <end position="177"/>
    </location>
</feature>
<comment type="caution">
    <text evidence="2">The sequence shown here is derived from an EMBL/GenBank/DDBJ whole genome shotgun (WGS) entry which is preliminary data.</text>
</comment>
<dbReference type="InParanoid" id="A0A369J1S0"/>
<feature type="region of interest" description="Disordered" evidence="1">
    <location>
        <begin position="1"/>
        <end position="46"/>
    </location>
</feature>
<dbReference type="EMBL" id="LUEZ02000221">
    <property type="protein sequence ID" value="RDB15080.1"/>
    <property type="molecule type" value="Genomic_DNA"/>
</dbReference>
<name>A0A369J1S0_HYPMA</name>
<sequence length="177" mass="19614">MRTRLTHDLSLPRHLSPALSTDTTNDTSSTPPNAYRRRSSDRHRLVRDSAPSIFVRAEHKHQRNLTALPGNEDTMPDGEGLRLHGQRRLCEGRRQADAHPKMRARAVSVCPPITSLLRLLHDRRWSSMTLISLTSGLTGKGIACQNGGVFAERRRQDDMPTGRRAPQDAGAHSGGTS</sequence>
<dbReference type="Proteomes" id="UP000076154">
    <property type="component" value="Unassembled WGS sequence"/>
</dbReference>
<evidence type="ECO:0000313" key="2">
    <source>
        <dbReference type="EMBL" id="RDB15080.1"/>
    </source>
</evidence>
<feature type="compositionally biased region" description="Basic and acidic residues" evidence="1">
    <location>
        <begin position="1"/>
        <end position="11"/>
    </location>
</feature>
<feature type="compositionally biased region" description="Low complexity" evidence="1">
    <location>
        <begin position="20"/>
        <end position="33"/>
    </location>
</feature>
<evidence type="ECO:0000256" key="1">
    <source>
        <dbReference type="SAM" id="MobiDB-lite"/>
    </source>
</evidence>